<dbReference type="GO" id="GO:0009236">
    <property type="term" value="P:cobalamin biosynthetic process"/>
    <property type="evidence" value="ECO:0007669"/>
    <property type="project" value="UniProtKB-UniPathway"/>
</dbReference>
<feature type="domain" description="Cobalamin biosynthesis precorrin-8X methylmutase CobH/CbiC" evidence="5">
    <location>
        <begin position="17"/>
        <end position="213"/>
    </location>
</feature>
<comment type="caution">
    <text evidence="6">The sequence shown here is derived from an EMBL/GenBank/DDBJ whole genome shotgun (WGS) entry which is preliminary data.</text>
</comment>
<keyword evidence="7" id="KW-1185">Reference proteome</keyword>
<dbReference type="Gene3D" id="3.40.50.10230">
    <property type="entry name" value="Cobalamin biosynthesis CobH/CbiC, precorrin-8X methylmutase"/>
    <property type="match status" value="1"/>
</dbReference>
<dbReference type="EMBL" id="VMNK01000007">
    <property type="protein sequence ID" value="TVO57342.1"/>
    <property type="molecule type" value="Genomic_DNA"/>
</dbReference>
<dbReference type="SUPFAM" id="SSF63965">
    <property type="entry name" value="Precorrin-8X methylmutase CbiC/CobH"/>
    <property type="match status" value="1"/>
</dbReference>
<keyword evidence="4" id="KW-0413">Isomerase</keyword>
<reference evidence="6 7" key="1">
    <citation type="submission" date="2019-07" db="EMBL/GenBank/DDBJ databases">
        <title>The pathways for chlorine oxyanion respiration interact through the shared metabolite chlorate.</title>
        <authorList>
            <person name="Barnum T.P."/>
            <person name="Cheng Y."/>
            <person name="Hill K.A."/>
            <person name="Lucas L.N."/>
            <person name="Carlson H.K."/>
            <person name="Coates J.D."/>
        </authorList>
    </citation>
    <scope>NUCLEOTIDE SEQUENCE [LARGE SCALE GENOMIC DNA]</scope>
    <source>
        <strain evidence="6 7">SFB-3</strain>
    </source>
</reference>
<name>A0A557QWQ9_9RHOO</name>
<gene>
    <name evidence="6" type="ORF">FHP91_09665</name>
</gene>
<dbReference type="UniPathway" id="UPA00148"/>
<evidence type="ECO:0000256" key="1">
    <source>
        <dbReference type="ARBA" id="ARBA00004953"/>
    </source>
</evidence>
<dbReference type="AlphaFoldDB" id="A0A557QWQ9"/>
<dbReference type="PANTHER" id="PTHR43588">
    <property type="entry name" value="COBALT-PRECORRIN-8 METHYLMUTASE"/>
    <property type="match status" value="1"/>
</dbReference>
<evidence type="ECO:0000259" key="5">
    <source>
        <dbReference type="Pfam" id="PF02570"/>
    </source>
</evidence>
<dbReference type="OrthoDB" id="9780708at2"/>
<comment type="pathway">
    <text evidence="1">Cofactor biosynthesis; adenosylcobalamin biosynthesis.</text>
</comment>
<dbReference type="Proteomes" id="UP000319502">
    <property type="component" value="Unassembled WGS sequence"/>
</dbReference>
<proteinExistence type="inferred from homology"/>
<dbReference type="RefSeq" id="WP_144309577.1">
    <property type="nucleotide sequence ID" value="NZ_VMNK01000007.1"/>
</dbReference>
<dbReference type="InterPro" id="IPR036588">
    <property type="entry name" value="CobH/CbiC_sf"/>
</dbReference>
<dbReference type="GO" id="GO:0016993">
    <property type="term" value="F:precorrin-8X methylmutase activity"/>
    <property type="evidence" value="ECO:0007669"/>
    <property type="project" value="InterPro"/>
</dbReference>
<evidence type="ECO:0000313" key="6">
    <source>
        <dbReference type="EMBL" id="TVO57342.1"/>
    </source>
</evidence>
<organism evidence="6 7">
    <name type="scientific">Denitromonas halophila</name>
    <dbReference type="NCBI Taxonomy" id="1629404"/>
    <lineage>
        <taxon>Bacteria</taxon>
        <taxon>Pseudomonadati</taxon>
        <taxon>Pseudomonadota</taxon>
        <taxon>Betaproteobacteria</taxon>
        <taxon>Rhodocyclales</taxon>
        <taxon>Zoogloeaceae</taxon>
        <taxon>Denitromonas</taxon>
    </lineage>
</organism>
<sequence length="224" mass="23675">MTANTVTEQLTAAGRAIEHDSFSIIDAEVGPHAYSSNQWPVVRRMIHANADFDFNGLTDFHPQATDAALAAILGGASRIVADVEMICVGLSASRLAHFGLATHQFISDDDVIAQARAEDTTRAVQAMRKAHRLGLLDGAIVGIGNAPTALIEVVRLIRDEGARPALVVGMPVGFVSAAESKNLMAELTEVPWIVIRGRKGGSTLVVAAIHALLGLAEARQREAA</sequence>
<comment type="similarity">
    <text evidence="2">Belongs to the CobH/CbiC family.</text>
</comment>
<protein>
    <submittedName>
        <fullName evidence="6">Precorrin-8X methylmutase</fullName>
    </submittedName>
</protein>
<accession>A0A557QWQ9</accession>
<dbReference type="PANTHER" id="PTHR43588:SF1">
    <property type="entry name" value="COBALT-PRECORRIN-8 METHYLMUTASE"/>
    <property type="match status" value="1"/>
</dbReference>
<evidence type="ECO:0000313" key="7">
    <source>
        <dbReference type="Proteomes" id="UP000319502"/>
    </source>
</evidence>
<evidence type="ECO:0000256" key="4">
    <source>
        <dbReference type="ARBA" id="ARBA00023235"/>
    </source>
</evidence>
<evidence type="ECO:0000256" key="2">
    <source>
        <dbReference type="ARBA" id="ARBA00009774"/>
    </source>
</evidence>
<keyword evidence="3" id="KW-0169">Cobalamin biosynthesis</keyword>
<dbReference type="Pfam" id="PF02570">
    <property type="entry name" value="CbiC"/>
    <property type="match status" value="1"/>
</dbReference>
<dbReference type="InterPro" id="IPR003722">
    <property type="entry name" value="Cbl_synth_CobH/CbiC"/>
</dbReference>
<evidence type="ECO:0000256" key="3">
    <source>
        <dbReference type="ARBA" id="ARBA00022573"/>
    </source>
</evidence>